<proteinExistence type="predicted"/>
<name>A0ACB8DMW2_DERSI</name>
<keyword evidence="2" id="KW-1185">Reference proteome</keyword>
<sequence length="524" mass="56199">MASQNARLQNTAAGRAILHRTGAATELRASLPPEVRSKIKANPIPKHMSHELHEGRRKARVDRQRRQFKDDPNVTYVDVAAYPAGGLFAVAAVNGRDNSLTLAASVRTETPAAAETIAAALVLKQHDRPHSMGDVVPQVAQPKAGRGALGPPIGLSSSSLALVRLPSADQKATEGGGFPAEAAAQKKACPSTAAQDQLHETNEGDREQGNGYHTWQLYRGLAYSSLSSFFFSTCTVIVKMLNYIPAAELAVVRFLGILMFTAPLVMISRAHPLGPEGVRLLLILRGLLGATSLFLRFYAIHHMPIADASVIIFSVPVFVSALARIFLKEPCGLFHLVAVLVTLVGLALITKLPLLFGGVAEAESLQTRGVVAALSSTVFGASVYIVVRRLRDIHHSVIMFNFAWVAILETGAIGLLTTPLVLPRTAFDGGLLFALGAFSFGGQLLLTRALQLEHAGPVSMVRSATDIIFVFAWQVAFFGEAPDCYTVSGAVLVGTCVLFTGLRKWILSLPENSAMRTRMAWLLS</sequence>
<accession>A0ACB8DMW2</accession>
<protein>
    <submittedName>
        <fullName evidence="1">Uncharacterized protein</fullName>
    </submittedName>
</protein>
<evidence type="ECO:0000313" key="2">
    <source>
        <dbReference type="Proteomes" id="UP000821865"/>
    </source>
</evidence>
<evidence type="ECO:0000313" key="1">
    <source>
        <dbReference type="EMBL" id="KAH7973708.1"/>
    </source>
</evidence>
<dbReference type="EMBL" id="CM023479">
    <property type="protein sequence ID" value="KAH7973708.1"/>
    <property type="molecule type" value="Genomic_DNA"/>
</dbReference>
<dbReference type="Proteomes" id="UP000821865">
    <property type="component" value="Chromosome 10"/>
</dbReference>
<gene>
    <name evidence="1" type="ORF">HPB49_004059</name>
</gene>
<organism evidence="1 2">
    <name type="scientific">Dermacentor silvarum</name>
    <name type="common">Tick</name>
    <dbReference type="NCBI Taxonomy" id="543639"/>
    <lineage>
        <taxon>Eukaryota</taxon>
        <taxon>Metazoa</taxon>
        <taxon>Ecdysozoa</taxon>
        <taxon>Arthropoda</taxon>
        <taxon>Chelicerata</taxon>
        <taxon>Arachnida</taxon>
        <taxon>Acari</taxon>
        <taxon>Parasitiformes</taxon>
        <taxon>Ixodida</taxon>
        <taxon>Ixodoidea</taxon>
        <taxon>Ixodidae</taxon>
        <taxon>Rhipicephalinae</taxon>
        <taxon>Dermacentor</taxon>
    </lineage>
</organism>
<reference evidence="1" key="1">
    <citation type="submission" date="2020-05" db="EMBL/GenBank/DDBJ databases">
        <title>Large-scale comparative analyses of tick genomes elucidate their genetic diversity and vector capacities.</title>
        <authorList>
            <person name="Jia N."/>
            <person name="Wang J."/>
            <person name="Shi W."/>
            <person name="Du L."/>
            <person name="Sun Y."/>
            <person name="Zhan W."/>
            <person name="Jiang J."/>
            <person name="Wang Q."/>
            <person name="Zhang B."/>
            <person name="Ji P."/>
            <person name="Sakyi L.B."/>
            <person name="Cui X."/>
            <person name="Yuan T."/>
            <person name="Jiang B."/>
            <person name="Yang W."/>
            <person name="Lam T.T.-Y."/>
            <person name="Chang Q."/>
            <person name="Ding S."/>
            <person name="Wang X."/>
            <person name="Zhu J."/>
            <person name="Ruan X."/>
            <person name="Zhao L."/>
            <person name="Wei J."/>
            <person name="Que T."/>
            <person name="Du C."/>
            <person name="Cheng J."/>
            <person name="Dai P."/>
            <person name="Han X."/>
            <person name="Huang E."/>
            <person name="Gao Y."/>
            <person name="Liu J."/>
            <person name="Shao H."/>
            <person name="Ye R."/>
            <person name="Li L."/>
            <person name="Wei W."/>
            <person name="Wang X."/>
            <person name="Wang C."/>
            <person name="Yang T."/>
            <person name="Huo Q."/>
            <person name="Li W."/>
            <person name="Guo W."/>
            <person name="Chen H."/>
            <person name="Zhou L."/>
            <person name="Ni X."/>
            <person name="Tian J."/>
            <person name="Zhou Y."/>
            <person name="Sheng Y."/>
            <person name="Liu T."/>
            <person name="Pan Y."/>
            <person name="Xia L."/>
            <person name="Li J."/>
            <person name="Zhao F."/>
            <person name="Cao W."/>
        </authorList>
    </citation>
    <scope>NUCLEOTIDE SEQUENCE</scope>
    <source>
        <strain evidence="1">Dsil-2018</strain>
    </source>
</reference>
<comment type="caution">
    <text evidence="1">The sequence shown here is derived from an EMBL/GenBank/DDBJ whole genome shotgun (WGS) entry which is preliminary data.</text>
</comment>